<keyword evidence="1" id="KW-0472">Membrane</keyword>
<evidence type="ECO:0000313" key="3">
    <source>
        <dbReference type="Proteomes" id="UP000004892"/>
    </source>
</evidence>
<feature type="transmembrane region" description="Helical" evidence="1">
    <location>
        <begin position="86"/>
        <end position="105"/>
    </location>
</feature>
<dbReference type="Proteomes" id="UP000004892">
    <property type="component" value="Unassembled WGS sequence"/>
</dbReference>
<protein>
    <recommendedName>
        <fullName evidence="4">ECF transporter S component</fullName>
    </recommendedName>
</protein>
<feature type="transmembrane region" description="Helical" evidence="1">
    <location>
        <begin position="20"/>
        <end position="39"/>
    </location>
</feature>
<dbReference type="AlphaFoldDB" id="H1DD49"/>
<dbReference type="eggNOG" id="ENOG502ZP1V">
    <property type="taxonomic scope" value="Bacteria"/>
</dbReference>
<sequence length="170" mass="18560">METTTVKLYSLDYSNAKTYLAASLFVVGNVALPQVFHLVPQGGQTWLPIYFFTLIGAYKYGWKVGLLTAIASPLVNSWLFGMPPVAALPAILLKSVGLALAAGLAARRFQRVSLPVLLTVVMDYQIVGTLGEWTMKGSFYTAVQDFRIGLPGMALQIVGGYLFIKHLICR</sequence>
<evidence type="ECO:0008006" key="4">
    <source>
        <dbReference type="Google" id="ProtNLM"/>
    </source>
</evidence>
<dbReference type="HOGENOM" id="CLU_1575354_0_0_10"/>
<comment type="caution">
    <text evidence="2">The sequence shown here is derived from an EMBL/GenBank/DDBJ whole genome shotgun (WGS) entry which is preliminary data.</text>
</comment>
<gene>
    <name evidence="2" type="ORF">HMPREF9449_00027</name>
</gene>
<dbReference type="RefSeq" id="WP_009135181.1">
    <property type="nucleotide sequence ID" value="NZ_JH594596.1"/>
</dbReference>
<proteinExistence type="predicted"/>
<keyword evidence="1" id="KW-1133">Transmembrane helix</keyword>
<dbReference type="GeneID" id="98067707"/>
<name>H1DD49_9BACT</name>
<evidence type="ECO:0000313" key="2">
    <source>
        <dbReference type="EMBL" id="EHP51025.1"/>
    </source>
</evidence>
<keyword evidence="3" id="KW-1185">Reference proteome</keyword>
<organism evidence="2 3">
    <name type="scientific">Odoribacter laneus YIT 12061</name>
    <dbReference type="NCBI Taxonomy" id="742817"/>
    <lineage>
        <taxon>Bacteria</taxon>
        <taxon>Pseudomonadati</taxon>
        <taxon>Bacteroidota</taxon>
        <taxon>Bacteroidia</taxon>
        <taxon>Bacteroidales</taxon>
        <taxon>Odoribacteraceae</taxon>
        <taxon>Odoribacter</taxon>
    </lineage>
</organism>
<dbReference type="STRING" id="742817.HMPREF9449_00027"/>
<feature type="transmembrane region" description="Helical" evidence="1">
    <location>
        <begin position="146"/>
        <end position="164"/>
    </location>
</feature>
<keyword evidence="1" id="KW-0812">Transmembrane</keyword>
<evidence type="ECO:0000256" key="1">
    <source>
        <dbReference type="SAM" id="Phobius"/>
    </source>
</evidence>
<reference evidence="2 3" key="1">
    <citation type="submission" date="2012-01" db="EMBL/GenBank/DDBJ databases">
        <title>The Genome Sequence of Odoribacter laneus YIT 12061.</title>
        <authorList>
            <consortium name="The Broad Institute Genome Sequencing Platform"/>
            <person name="Earl A."/>
            <person name="Ward D."/>
            <person name="Feldgarden M."/>
            <person name="Gevers D."/>
            <person name="Morotomi M."/>
            <person name="Young S.K."/>
            <person name="Zeng Q."/>
            <person name="Gargeya S."/>
            <person name="Fitzgerald M."/>
            <person name="Haas B."/>
            <person name="Abouelleil A."/>
            <person name="Alvarado L."/>
            <person name="Arachchi H.M."/>
            <person name="Berlin A."/>
            <person name="Chapman S.B."/>
            <person name="Gearin G."/>
            <person name="Goldberg J."/>
            <person name="Griggs A."/>
            <person name="Gujja S."/>
            <person name="Hansen M."/>
            <person name="Heiman D."/>
            <person name="Howarth C."/>
            <person name="Larimer J."/>
            <person name="Lui A."/>
            <person name="MacDonald P.J.P."/>
            <person name="McCowen C."/>
            <person name="Montmayeur A."/>
            <person name="Murphy C."/>
            <person name="Neiman D."/>
            <person name="Pearson M."/>
            <person name="Priest M."/>
            <person name="Roberts A."/>
            <person name="Saif S."/>
            <person name="Shea T."/>
            <person name="Sisk P."/>
            <person name="Stolte C."/>
            <person name="Sykes S."/>
            <person name="Wortman J."/>
            <person name="Nusbaum C."/>
            <person name="Birren B."/>
        </authorList>
    </citation>
    <scope>NUCLEOTIDE SEQUENCE [LARGE SCALE GENOMIC DNA]</scope>
    <source>
        <strain evidence="2 3">YIT 12061</strain>
    </source>
</reference>
<feature type="transmembrane region" description="Helical" evidence="1">
    <location>
        <begin position="112"/>
        <end position="134"/>
    </location>
</feature>
<accession>H1DD49</accession>
<dbReference type="EMBL" id="ADMC01000001">
    <property type="protein sequence ID" value="EHP51025.1"/>
    <property type="molecule type" value="Genomic_DNA"/>
</dbReference>